<evidence type="ECO:0008006" key="4">
    <source>
        <dbReference type="Google" id="ProtNLM"/>
    </source>
</evidence>
<protein>
    <recommendedName>
        <fullName evidence="4">Sulfotransferase</fullName>
    </recommendedName>
</protein>
<dbReference type="SUPFAM" id="SSF52540">
    <property type="entry name" value="P-loop containing nucleoside triphosphate hydrolases"/>
    <property type="match status" value="1"/>
</dbReference>
<dbReference type="Pfam" id="PF13469">
    <property type="entry name" value="Sulfotransfer_3"/>
    <property type="match status" value="1"/>
</dbReference>
<evidence type="ECO:0000313" key="2">
    <source>
        <dbReference type="EMBL" id="MCX2975099.1"/>
    </source>
</evidence>
<comment type="caution">
    <text evidence="2">The sequence shown here is derived from an EMBL/GenBank/DDBJ whole genome shotgun (WGS) entry which is preliminary data.</text>
</comment>
<dbReference type="PANTHER" id="PTHR10605:SF56">
    <property type="entry name" value="BIFUNCTIONAL HEPARAN SULFATE N-DEACETYLASE_N-SULFOTRANSFERASE"/>
    <property type="match status" value="1"/>
</dbReference>
<proteinExistence type="predicted"/>
<keyword evidence="1" id="KW-0808">Transferase</keyword>
<organism evidence="2 3">
    <name type="scientific">Candidatus Seongchinamella marina</name>
    <dbReference type="NCBI Taxonomy" id="2518990"/>
    <lineage>
        <taxon>Bacteria</taxon>
        <taxon>Pseudomonadati</taxon>
        <taxon>Pseudomonadota</taxon>
        <taxon>Gammaproteobacteria</taxon>
        <taxon>Cellvibrionales</taxon>
        <taxon>Halieaceae</taxon>
        <taxon>Seongchinamella</taxon>
    </lineage>
</organism>
<dbReference type="InterPro" id="IPR027417">
    <property type="entry name" value="P-loop_NTPase"/>
</dbReference>
<accession>A0ABT3SYN1</accession>
<keyword evidence="3" id="KW-1185">Reference proteome</keyword>
<dbReference type="PANTHER" id="PTHR10605">
    <property type="entry name" value="HEPARAN SULFATE SULFOTRANSFERASE"/>
    <property type="match status" value="1"/>
</dbReference>
<gene>
    <name evidence="2" type="ORF">EYC87_16040</name>
</gene>
<name>A0ABT3SYN1_9GAMM</name>
<dbReference type="RefSeq" id="WP_279253760.1">
    <property type="nucleotide sequence ID" value="NZ_SHNP01000006.1"/>
</dbReference>
<dbReference type="EMBL" id="SHNP01000006">
    <property type="protein sequence ID" value="MCX2975099.1"/>
    <property type="molecule type" value="Genomic_DNA"/>
</dbReference>
<dbReference type="InterPro" id="IPR037359">
    <property type="entry name" value="NST/OST"/>
</dbReference>
<dbReference type="Proteomes" id="UP001143307">
    <property type="component" value="Unassembled WGS sequence"/>
</dbReference>
<sequence>MPLPSFLCIGAQKAATSWLFSRLSQHPEVWMPPIKELHYFDHLYVPEVNNWSHFHLKANARTLIKAHVTAAVYVNLAYVQYLTSISLNDVFTEQWYKRAFAYHTGKDKCLGDITPEYCSIPPEGLQYVKSLLGDIKIIYLIRDPRSRALIRKKTATKINNRRRQRTTVVCQ</sequence>
<evidence type="ECO:0000313" key="3">
    <source>
        <dbReference type="Proteomes" id="UP001143307"/>
    </source>
</evidence>
<evidence type="ECO:0000256" key="1">
    <source>
        <dbReference type="ARBA" id="ARBA00022679"/>
    </source>
</evidence>
<reference evidence="2" key="1">
    <citation type="submission" date="2019-02" db="EMBL/GenBank/DDBJ databases">
        <authorList>
            <person name="Li S.-H."/>
        </authorList>
    </citation>
    <scope>NUCLEOTIDE SEQUENCE</scope>
    <source>
        <strain evidence="2">IMCC8485</strain>
    </source>
</reference>
<dbReference type="Gene3D" id="3.40.50.300">
    <property type="entry name" value="P-loop containing nucleotide triphosphate hydrolases"/>
    <property type="match status" value="1"/>
</dbReference>